<evidence type="ECO:0000313" key="16">
    <source>
        <dbReference type="Proteomes" id="UP000261620"/>
    </source>
</evidence>
<dbReference type="PROSITE" id="PS51189">
    <property type="entry name" value="FAT"/>
    <property type="match status" value="1"/>
</dbReference>
<dbReference type="GO" id="GO:0006281">
    <property type="term" value="P:DNA repair"/>
    <property type="evidence" value="ECO:0007669"/>
    <property type="project" value="UniProtKB-KW"/>
</dbReference>
<dbReference type="PANTHER" id="PTHR11139">
    <property type="entry name" value="ATAXIA TELANGIECTASIA MUTATED ATM -RELATED"/>
    <property type="match status" value="1"/>
</dbReference>
<evidence type="ECO:0000256" key="9">
    <source>
        <dbReference type="ARBA" id="ARBA00047899"/>
    </source>
</evidence>
<proteinExistence type="inferred from homology"/>
<organism evidence="15 16">
    <name type="scientific">Mola mola</name>
    <name type="common">Ocean sunfish</name>
    <name type="synonym">Tetraodon mola</name>
    <dbReference type="NCBI Taxonomy" id="94237"/>
    <lineage>
        <taxon>Eukaryota</taxon>
        <taxon>Metazoa</taxon>
        <taxon>Chordata</taxon>
        <taxon>Craniata</taxon>
        <taxon>Vertebrata</taxon>
        <taxon>Euteleostomi</taxon>
        <taxon>Actinopterygii</taxon>
        <taxon>Neopterygii</taxon>
        <taxon>Teleostei</taxon>
        <taxon>Neoteleostei</taxon>
        <taxon>Acanthomorphata</taxon>
        <taxon>Eupercaria</taxon>
        <taxon>Tetraodontiformes</taxon>
        <taxon>Molidae</taxon>
        <taxon>Mola</taxon>
    </lineage>
</organism>
<dbReference type="FunFam" id="3.30.1010.10:FF:000010">
    <property type="entry name" value="serine/threonine-protein kinase SMG1 isoform X1"/>
    <property type="match status" value="1"/>
</dbReference>
<dbReference type="SMART" id="SM01345">
    <property type="entry name" value="Rapamycin_bind"/>
    <property type="match status" value="1"/>
</dbReference>
<dbReference type="SUPFAM" id="SSF56112">
    <property type="entry name" value="Protein kinase-like (PK-like)"/>
    <property type="match status" value="1"/>
</dbReference>
<dbReference type="OMA" id="AFECHFT"/>
<dbReference type="InterPro" id="IPR011009">
    <property type="entry name" value="Kinase-like_dom_sf"/>
</dbReference>
<comment type="similarity">
    <text evidence="1">Belongs to the PI3/PI4-kinase family.</text>
</comment>
<dbReference type="SMART" id="SM00146">
    <property type="entry name" value="PI3Kc"/>
    <property type="match status" value="1"/>
</dbReference>
<dbReference type="InterPro" id="IPR000403">
    <property type="entry name" value="PI3/4_kinase_cat_dom"/>
</dbReference>
<dbReference type="GO" id="GO:0005524">
    <property type="term" value="F:ATP binding"/>
    <property type="evidence" value="ECO:0007669"/>
    <property type="project" value="UniProtKB-KW"/>
</dbReference>
<dbReference type="InterPro" id="IPR014009">
    <property type="entry name" value="PIK_FAT"/>
</dbReference>
<reference evidence="15" key="2">
    <citation type="submission" date="2025-09" db="UniProtKB">
        <authorList>
            <consortium name="Ensembl"/>
        </authorList>
    </citation>
    <scope>IDENTIFICATION</scope>
</reference>
<keyword evidence="8" id="KW-0866">Nonsense-mediated mRNA decay</keyword>
<evidence type="ECO:0000256" key="3">
    <source>
        <dbReference type="ARBA" id="ARBA00022527"/>
    </source>
</evidence>
<dbReference type="GO" id="GO:0000077">
    <property type="term" value="P:DNA damage checkpoint signaling"/>
    <property type="evidence" value="ECO:0007669"/>
    <property type="project" value="TreeGrafter"/>
</dbReference>
<dbReference type="Pfam" id="PF17229">
    <property type="entry name" value="SMG1_N"/>
    <property type="match status" value="1"/>
</dbReference>
<keyword evidence="3" id="KW-0723">Serine/threonine-protein kinase</keyword>
<evidence type="ECO:0000256" key="1">
    <source>
        <dbReference type="ARBA" id="ARBA00011031"/>
    </source>
</evidence>
<evidence type="ECO:0000256" key="6">
    <source>
        <dbReference type="ARBA" id="ARBA00022777"/>
    </source>
</evidence>
<dbReference type="PANTHER" id="PTHR11139:SF71">
    <property type="entry name" value="SERINE_THREONINE-PROTEIN KINASE SMG1"/>
    <property type="match status" value="1"/>
</dbReference>
<dbReference type="Gene3D" id="3.30.1010.10">
    <property type="entry name" value="Phosphatidylinositol 3-kinase Catalytic Subunit, Chain A, domain 4"/>
    <property type="match status" value="1"/>
</dbReference>
<keyword evidence="4" id="KW-0808">Transferase</keyword>
<dbReference type="InterPro" id="IPR036940">
    <property type="entry name" value="PI3/4_kinase_cat_sf"/>
</dbReference>
<evidence type="ECO:0000256" key="2">
    <source>
        <dbReference type="ARBA" id="ARBA00012513"/>
    </source>
</evidence>
<evidence type="ECO:0000256" key="4">
    <source>
        <dbReference type="ARBA" id="ARBA00022679"/>
    </source>
</evidence>
<keyword evidence="16" id="KW-1185">Reference proteome</keyword>
<dbReference type="STRING" id="94237.ENSMMOP00000008008"/>
<dbReference type="SMART" id="SM01343">
    <property type="entry name" value="FATC"/>
    <property type="match status" value="1"/>
</dbReference>
<dbReference type="GO" id="GO:0000184">
    <property type="term" value="P:nuclear-transcribed mRNA catabolic process, nonsense-mediated decay"/>
    <property type="evidence" value="ECO:0007669"/>
    <property type="project" value="UniProtKB-KW"/>
</dbReference>
<evidence type="ECO:0000256" key="11">
    <source>
        <dbReference type="SAM" id="Coils"/>
    </source>
</evidence>
<dbReference type="Proteomes" id="UP000261620">
    <property type="component" value="Unplaced"/>
</dbReference>
<evidence type="ECO:0000256" key="10">
    <source>
        <dbReference type="ARBA" id="ARBA00048679"/>
    </source>
</evidence>
<name>A0A3Q3W206_MOLML</name>
<keyword evidence="7" id="KW-0067">ATP-binding</keyword>
<evidence type="ECO:0000259" key="14">
    <source>
        <dbReference type="PROSITE" id="PS51190"/>
    </source>
</evidence>
<dbReference type="EC" id="2.7.11.1" evidence="2"/>
<dbReference type="GO" id="GO:0005694">
    <property type="term" value="C:chromosome"/>
    <property type="evidence" value="ECO:0007669"/>
    <property type="project" value="TreeGrafter"/>
</dbReference>
<dbReference type="InterPro" id="IPR050517">
    <property type="entry name" value="DDR_Repair_Kinase"/>
</dbReference>
<keyword evidence="6" id="KW-0418">Kinase</keyword>
<comment type="catalytic activity">
    <reaction evidence="9">
        <text>L-threonyl-[protein] + ATP = O-phospho-L-threonyl-[protein] + ADP + H(+)</text>
        <dbReference type="Rhea" id="RHEA:46608"/>
        <dbReference type="Rhea" id="RHEA-COMP:11060"/>
        <dbReference type="Rhea" id="RHEA-COMP:11605"/>
        <dbReference type="ChEBI" id="CHEBI:15378"/>
        <dbReference type="ChEBI" id="CHEBI:30013"/>
        <dbReference type="ChEBI" id="CHEBI:30616"/>
        <dbReference type="ChEBI" id="CHEBI:61977"/>
        <dbReference type="ChEBI" id="CHEBI:456216"/>
        <dbReference type="EC" id="2.7.11.1"/>
    </reaction>
</comment>
<dbReference type="Ensembl" id="ENSMMOT00000008157.1">
    <property type="protein sequence ID" value="ENSMMOP00000008008.1"/>
    <property type="gene ID" value="ENSMMOG00000006209.1"/>
</dbReference>
<evidence type="ECO:0000256" key="8">
    <source>
        <dbReference type="ARBA" id="ARBA00023161"/>
    </source>
</evidence>
<evidence type="ECO:0000313" key="15">
    <source>
        <dbReference type="Ensembl" id="ENSMMOP00000008008.1"/>
    </source>
</evidence>
<dbReference type="Pfam" id="PF15785">
    <property type="entry name" value="SMG1"/>
    <property type="match status" value="1"/>
</dbReference>
<feature type="domain" description="PI3K/PI4K catalytic" evidence="12">
    <location>
        <begin position="2058"/>
        <end position="2379"/>
    </location>
</feature>
<dbReference type="Gene3D" id="1.10.1070.11">
    <property type="entry name" value="Phosphatidylinositol 3-/4-kinase, catalytic domain"/>
    <property type="match status" value="1"/>
</dbReference>
<dbReference type="InterPro" id="IPR003152">
    <property type="entry name" value="FATC_dom"/>
</dbReference>
<dbReference type="InterPro" id="IPR031559">
    <property type="entry name" value="SMG1"/>
</dbReference>
<dbReference type="CDD" id="cd05170">
    <property type="entry name" value="PIKKc_SMG1"/>
    <property type="match status" value="1"/>
</dbReference>
<dbReference type="Pfam" id="PF00454">
    <property type="entry name" value="PI3_PI4_kinase"/>
    <property type="match status" value="1"/>
</dbReference>
<feature type="coiled-coil region" evidence="11">
    <location>
        <begin position="1901"/>
        <end position="1935"/>
    </location>
</feature>
<keyword evidence="5" id="KW-0547">Nucleotide-binding</keyword>
<dbReference type="SUPFAM" id="SSF48371">
    <property type="entry name" value="ARM repeat"/>
    <property type="match status" value="2"/>
</dbReference>
<dbReference type="GO" id="GO:0000723">
    <property type="term" value="P:telomere maintenance"/>
    <property type="evidence" value="ECO:0007669"/>
    <property type="project" value="TreeGrafter"/>
</dbReference>
<dbReference type="InterPro" id="IPR035175">
    <property type="entry name" value="SMG1_N"/>
</dbReference>
<evidence type="ECO:0000256" key="7">
    <source>
        <dbReference type="ARBA" id="ARBA00022840"/>
    </source>
</evidence>
<feature type="domain" description="FATC" evidence="14">
    <location>
        <begin position="3516"/>
        <end position="3548"/>
    </location>
</feature>
<dbReference type="GO" id="GO:0004674">
    <property type="term" value="F:protein serine/threonine kinase activity"/>
    <property type="evidence" value="ECO:0007669"/>
    <property type="project" value="UniProtKB-KW"/>
</dbReference>
<comment type="catalytic activity">
    <reaction evidence="10">
        <text>L-seryl-[protein] + ATP = O-phospho-L-seryl-[protein] + ADP + H(+)</text>
        <dbReference type="Rhea" id="RHEA:17989"/>
        <dbReference type="Rhea" id="RHEA-COMP:9863"/>
        <dbReference type="Rhea" id="RHEA-COMP:11604"/>
        <dbReference type="ChEBI" id="CHEBI:15378"/>
        <dbReference type="ChEBI" id="CHEBI:29999"/>
        <dbReference type="ChEBI" id="CHEBI:30616"/>
        <dbReference type="ChEBI" id="CHEBI:83421"/>
        <dbReference type="ChEBI" id="CHEBI:456216"/>
        <dbReference type="EC" id="2.7.11.1"/>
    </reaction>
</comment>
<dbReference type="PROSITE" id="PS51190">
    <property type="entry name" value="FATC"/>
    <property type="match status" value="1"/>
</dbReference>
<evidence type="ECO:0000259" key="12">
    <source>
        <dbReference type="PROSITE" id="PS50290"/>
    </source>
</evidence>
<evidence type="ECO:0000259" key="13">
    <source>
        <dbReference type="PROSITE" id="PS51189"/>
    </source>
</evidence>
<protein>
    <recommendedName>
        <fullName evidence="2">non-specific serine/threonine protein kinase</fullName>
        <ecNumber evidence="2">2.7.11.1</ecNumber>
    </recommendedName>
</protein>
<reference evidence="15" key="1">
    <citation type="submission" date="2025-08" db="UniProtKB">
        <authorList>
            <consortium name="Ensembl"/>
        </authorList>
    </citation>
    <scope>IDENTIFICATION</scope>
</reference>
<sequence>FGRLYSRSHSNGVCKLKYSSLRTRIICLIGGYEPGQGVCDDTVDWKSMGQELRPNDLTTDLTLQHGNRALASKDTKKTQGMGHSEESRLANLLRRVSREDDRDRRLAILKQLKEFISHGESKVTLVKQLDTILSTLSDIMSESSKLLGELRQDAAACLGLLCTVLSFEAERIFKWLFLKLTSSSRDEVKLLYLVAAQHALEAAGERKTFSHVMQLVMSNLQSILENVDTPELLCQSVKCILWVAHCYPHVFSINFRDTVDILVGWHIDHTQKQSVTQQVSGWLQSLEQFWVADLTFSTTLLGQFLEDMEAYAEDLNHVVSGEMLDEDIPPPSVSLPKLAALLRVFSTVVRSIGQRFSPLRGPPITEVYVTDILNRVLACVSMAKQVQFSEAVLTAGNECVGVLLASLEPCGQLMETVLAYGLDQLDCCQACGSDHNVTVLSLLTLIVDQINTKVPVSFVERLLAPDSQLLKLRFHREREVMSAVHGVYQALLSLKNIPTLEAAYKMVLGEMACALSSLTVTTCWRPPAPSGGPCLSIQHPAFASLTIPLEKAQFILIFNLSTLTTIGNTKNSLIGMWALSPTVFALLSHNLMLVHSELAVYYPDIQYAVLYTLYSHCTRHEHFISSSLSSSSPSLFDGAVISTVTTATKKHFSSLLSLLGGLLVKGHLYFETRRLLLTWGQEISVLMKKSDTYSPLFSLPSFNIFCRGLLANGLNEDQTISLLTCHSLQVLSPSLSTELLQRCVDMCRIQLVNSAVKVRQAYGKLLKTVPLDVALSNQNHLEMREISLAIRHHMSRAPSSTFHPQDFSDLISFILYGSLHRGGKDPWLERLYSSCQRLEKRDGRGGVDPSRPGVVPQALLKTEVVLWQWAVWEAAQFTVLSKLRTPLGRAQDTFQTIEGMIRSLAAHALNQEQDVGAWAGTGGDGDGHHSYQLRLALLLQYLENLEKLMYNAYEGCANALTSPPKGIRAFFYTNRQTCQDWLTRIRLALMRVGLLSGQPAVTIRHGFDLLTEMKSSSIQGPELEISLTLLVEALCELHCPEAIHGLAAWGLLTTGRSLAWLPSVALQAEGRFEKAALEYQDHLSAVTGMDCSVKSSECFLAKFSGNTSSPKHASNGDSRKTVLRKCTECSPEMINFLVNKVCQCYVALCDWSSVKEWQATVHAIKQTSTSPEGINLRTDFNYIQALSHFEEGDLADCAAELELLPGEDYSSLSSSKDKLDLKSLLPSMSPDPTELQRTIEVQLLRSAISSMTKVMQQQDWQSQNQEVIKPQMGRICFGPLRLSTHALSDALPSMSTLQLHCTSTLENTLAGQEDCVIPLYRDALSSCKQQDVQHFLHAIRYTMFQRQLLHRVKGYFSSSIDGHLMELYLTAVKLARKKGNVDLASRLLSHCSIQTQEEQQKDDLSQAFRLLTLEGTLGKKWGPELQIEKAKVLRTAGQSLAAMEMLSRAALSYCQKGKNEDAACRSLLTLCKWLLTDWKDITPQLKQACSPLTSTAVGTMSPLSLNITALLELPQEDQALPHIIPETSVSVGVGEPDFVLGQLYQLSTRLAPEMAKSWAALAGWAYRWGRKVVDNASQGEGLPLLPGEKKEIEELLPTTTNDEDKDAIFSIFGHAICRPTGIQDEDMALQQEDDEDDMEDVIWRQLTASCPWLGNVEQSVTDGLIWVWRRVVDRIFGLYRVSCQAYFIFLKLNIGQVSINEDNPKFPLSYQNSRKSNDDVIVMGTLRLLRLLVKHAGELREELELGLASTPTAPWRRIIPQLFSRLNHPEAYIRQSICSLLCRVAQDSPHLILYPAIVGSLSLGAEAQTAGSKLPSALPTFLGSMQEEGMVEGEQTENSRQRGALEEFATFYSTQDQAMMQDCYSKIVEKLSAANPAMVLQVQQLVGELRRVTLLWDELWLGVLQQQHLHVLRKIQQLEDEVKRVQSNNTLRRDEKIAIMRDKHSALMRPVVFALDHVCSITAAPAETPHETWFQQTYGNAIVAALERLRNPANPANPASSWLSFKQIMMSLQQRAQKRASYLLRLDEISPRLVSMTTTEMALPGEVSASDTVTIQSVGNTITILPTKTKPKKLFFLGSDGRNYPYLFKGLEDLHLDERIMQFLSIVNTMFTKINQQEQPHFHARHYSVTPLGTRSGLIQWVDGASPLFGLYKRWQQREAVLQTQKAQDSLQQQPVPSVPRPSELYYSRIGPALKAMGLSLDVTRRDWPLSVMKEVLKELMDITPSNLLAKELWCSCTTPSEWWSVTQVIRHSQLKIIITIRWLILNNIYMFVSVSIGKSLRVPEKVPFRMTQNIETALGVTGVEGIFRLSCEQAVQMMRRGRETLLTLLEAFVYDPLVDWTAGGEVGFAGAVYGGGGQQAENKQSKIEMERDITRSLFSSRVAEIKVNWFKNRDEMLAVLPQVEEAVEEYLVLQELLCQGETLHAKLQEEIAFLEGAENHPDHLILTLEQRYSEHTQLQSRERTMREAIQSKLADLDQWISQYQAAFSNLEATKLASLLQDISSPIDLGPPSYVPATAFLQNAGQAHLISQCESLEAEVSSLLQQRRGALRSCLEQLHNYATVALLYPRANLRHHRVNQWKAWLEELLTDMTVEHCQHICRQYEVLYAPQPPAAFCQFQTSVELTLQHQLADTNDLVMHQAERLKAEGTTAAACMEQVQEIEHCIIIFLHENGEQGSLSLAGIITSALCTLCRQNLVIENAASSAGEQLVELTFRDGAWFLEELCSMLGNITALTALLQRCSLLHHDLELPAPSATTQVVYLANAVYTSLQELNTNFRQIIFPEALRCMVKGEPTLESMLAELEQLIEQSSDSLGLQGLANNLQATIGLDQDGHNHCLHITSLLRAQYSELIQPRSMDGPGQDTPKMSAGQMLLVAFDGMFTQLENAFGQLTEKLSSLEVPSAWKKVDVLRDAQATQLHLFDSPNQWHIMEEVFFLRRLQTIRDFFKLCVSFAQTLSGGTGSDVTVVNEEQMSHPIKVFTAEFVQQMLLGLPSQALSLALCNTLSALGLDIVSQAETKDFGEESKVSLEELCKKAVEQSLASGRVSQLLLNRATVLASSYETAWKKVDLLRRLEANLEAAKASLQRSQLHIAIFQWQHEDVLGPSNQPLSVSIPPCSVILSNMKKKLYKLSQEEASIVVVQEKLISLEASIEQRLKWAGGANPVLAPVLQDFEMTIRERRAMVARENQRTSQVTFLCSTILNFEALRTRTSEALNMDAALFELLKRCQQTCSYAAQFSSTVSPLELQLLRVDLPIGSTDWLSCAKRQLEEELSVERSAQEEREQRLEACGETLQLLVDSIKTILSNHNRQLADVKHLLRAMAKDEEALLADGEEVIYDGSVRHFLLEYKAWQDNIQLVLFTVVQATGQPRNQEQLELLEEIPATLKELQSQSQSVYNGLVDFASPLVTDQDGDCGSPDSAIQTSFAAAVRCSGGKTQPDSMSQNARKVLSRNLGTPTDTPPSTLVINSKTLNPSPKRAVRDPKTGRAVQERNSYAVSVWKRVKAKLEGRDIDPNRRMSVTEQVDFVIKEATNMDNLAQLYEGWTAWV</sequence>
<feature type="domain" description="FAT" evidence="13">
    <location>
        <begin position="1436"/>
        <end position="1802"/>
    </location>
</feature>
<dbReference type="GO" id="GO:0005634">
    <property type="term" value="C:nucleus"/>
    <property type="evidence" value="ECO:0007669"/>
    <property type="project" value="UniProtKB-SubCell"/>
</dbReference>
<evidence type="ECO:0000256" key="5">
    <source>
        <dbReference type="ARBA" id="ARBA00022741"/>
    </source>
</evidence>
<dbReference type="PROSITE" id="PS50290">
    <property type="entry name" value="PI3_4_KINASE_3"/>
    <property type="match status" value="1"/>
</dbReference>
<dbReference type="InterPro" id="IPR016024">
    <property type="entry name" value="ARM-type_fold"/>
</dbReference>
<keyword evidence="11" id="KW-0175">Coiled coil</keyword>
<dbReference type="Pfam" id="PF02260">
    <property type="entry name" value="FATC"/>
    <property type="match status" value="1"/>
</dbReference>
<dbReference type="InterPro" id="IPR039414">
    <property type="entry name" value="SMG1_PIKKc"/>
</dbReference>
<accession>A0A3Q3W206</accession>